<proteinExistence type="predicted"/>
<feature type="domain" description="FecR protein" evidence="2">
    <location>
        <begin position="122"/>
        <end position="216"/>
    </location>
</feature>
<dbReference type="AlphaFoldDB" id="A0A679HC75"/>
<dbReference type="Gene3D" id="3.55.50.30">
    <property type="match status" value="1"/>
</dbReference>
<dbReference type="Proteomes" id="UP000500882">
    <property type="component" value="Chromosome"/>
</dbReference>
<dbReference type="PANTHER" id="PTHR30273:SF2">
    <property type="entry name" value="PROTEIN FECR"/>
    <property type="match status" value="1"/>
</dbReference>
<sequence>MNKESNININMDEAILLRYFSGTLEKEEKEKVETWISFSEENKKVAKQVYYIYRATDVIQTVNEIDSNKALLRVNKRLTGRKKLNWWEWSVRTAAVLFIPLFLFSLYIFYSRTTDVDQYVEVRANPGMTTKVVLPDGSEVWLNSASYLKYPVQFTKYDRRVELEGEAYFSVKKDAGRRFLVDAGKNIELEVLGTEFNVDAYPKEDFVAASLVSGKVNFHCLQQGHETVHVMVPGQKVIYNFADEELVCANTSIESDVAWKSGKIIFRDTPIEDALRILSKRFDVDFRLINSQLEEYCFTGTFINQRLDRILEHFKIASGIKYRYIDIEKTKKGEEIVKGKSVIEIY</sequence>
<dbReference type="InterPro" id="IPR006860">
    <property type="entry name" value="FecR"/>
</dbReference>
<dbReference type="GO" id="GO:0016989">
    <property type="term" value="F:sigma factor antagonist activity"/>
    <property type="evidence" value="ECO:0007669"/>
    <property type="project" value="TreeGrafter"/>
</dbReference>
<protein>
    <submittedName>
        <fullName evidence="4">Anti-sigma factor</fullName>
    </submittedName>
</protein>
<reference evidence="4 5" key="1">
    <citation type="submission" date="2020-02" db="EMBL/GenBank/DDBJ databases">
        <title>Whole-genome sequencing and comparative analysis of the genomes of Bacteroides thetaiotaomicron and Escherichia coli isolated from a healthy resident in Vietnam.</title>
        <authorList>
            <person name="Mohsin M."/>
            <person name="Tanaka K."/>
            <person name="Kawahara R."/>
            <person name="Kondo S."/>
            <person name="Noguchi H."/>
            <person name="Motooka D."/>
            <person name="Nakamura S."/>
            <person name="Khong D.T."/>
            <person name="Nguyen T.N."/>
            <person name="Tran H.T."/>
            <person name="Yamamoto Y."/>
        </authorList>
    </citation>
    <scope>NUCLEOTIDE SEQUENCE [LARGE SCALE GENOMIC DNA]</scope>
    <source>
        <strain evidence="4 5">F9-2</strain>
    </source>
</reference>
<gene>
    <name evidence="4" type="ORF">BatF92_05180</name>
</gene>
<name>A0A679HC75_BACT4</name>
<dbReference type="Gene3D" id="2.60.120.1440">
    <property type="match status" value="1"/>
</dbReference>
<dbReference type="RefSeq" id="WP_022470755.1">
    <property type="nucleotide sequence ID" value="NZ_AP022660.1"/>
</dbReference>
<feature type="transmembrane region" description="Helical" evidence="1">
    <location>
        <begin position="89"/>
        <end position="110"/>
    </location>
</feature>
<dbReference type="InterPro" id="IPR012373">
    <property type="entry name" value="Ferrdict_sens_TM"/>
</dbReference>
<accession>A0A679HC75</accession>
<keyword evidence="1" id="KW-1133">Transmembrane helix</keyword>
<dbReference type="InterPro" id="IPR032508">
    <property type="entry name" value="FecR_C"/>
</dbReference>
<dbReference type="Pfam" id="PF04773">
    <property type="entry name" value="FecR"/>
    <property type="match status" value="1"/>
</dbReference>
<evidence type="ECO:0000313" key="5">
    <source>
        <dbReference type="Proteomes" id="UP000500882"/>
    </source>
</evidence>
<dbReference type="PIRSF" id="PIRSF018266">
    <property type="entry name" value="FecR"/>
    <property type="match status" value="1"/>
</dbReference>
<feature type="domain" description="Protein FecR C-terminal" evidence="3">
    <location>
        <begin position="263"/>
        <end position="325"/>
    </location>
</feature>
<dbReference type="EMBL" id="AP022660">
    <property type="protein sequence ID" value="BCA48576.1"/>
    <property type="molecule type" value="Genomic_DNA"/>
</dbReference>
<organism evidence="4 5">
    <name type="scientific">Bacteroides thetaiotaomicron</name>
    <dbReference type="NCBI Taxonomy" id="818"/>
    <lineage>
        <taxon>Bacteria</taxon>
        <taxon>Pseudomonadati</taxon>
        <taxon>Bacteroidota</taxon>
        <taxon>Bacteroidia</taxon>
        <taxon>Bacteroidales</taxon>
        <taxon>Bacteroidaceae</taxon>
        <taxon>Bacteroides</taxon>
    </lineage>
</organism>
<evidence type="ECO:0000259" key="3">
    <source>
        <dbReference type="Pfam" id="PF16344"/>
    </source>
</evidence>
<dbReference type="Pfam" id="PF16344">
    <property type="entry name" value="FecR_C"/>
    <property type="match status" value="1"/>
</dbReference>
<evidence type="ECO:0000313" key="4">
    <source>
        <dbReference type="EMBL" id="BCA48576.1"/>
    </source>
</evidence>
<evidence type="ECO:0000259" key="2">
    <source>
        <dbReference type="Pfam" id="PF04773"/>
    </source>
</evidence>
<evidence type="ECO:0000256" key="1">
    <source>
        <dbReference type="SAM" id="Phobius"/>
    </source>
</evidence>
<dbReference type="PANTHER" id="PTHR30273">
    <property type="entry name" value="PERIPLASMIC SIGNAL SENSOR AND SIGMA FACTOR ACTIVATOR FECR-RELATED"/>
    <property type="match status" value="1"/>
</dbReference>
<keyword evidence="1" id="KW-0812">Transmembrane</keyword>
<keyword evidence="1" id="KW-0472">Membrane</keyword>
<dbReference type="FunFam" id="2.60.120.1440:FF:000001">
    <property type="entry name" value="Putative anti-sigma factor"/>
    <property type="match status" value="1"/>
</dbReference>